<dbReference type="RefSeq" id="WP_013615639.1">
    <property type="nucleotide sequence ID" value="NC_015161.1"/>
</dbReference>
<organism evidence="3 4">
    <name type="scientific">Deinococcus proteolyticus (strain ATCC 35074 / DSM 20540 / JCM 6276 / NBRC 101906 / NCIMB 13154 / VKM Ac-1939 / CCM 2703 / MRP)</name>
    <dbReference type="NCBI Taxonomy" id="693977"/>
    <lineage>
        <taxon>Bacteria</taxon>
        <taxon>Thermotogati</taxon>
        <taxon>Deinococcota</taxon>
        <taxon>Deinococci</taxon>
        <taxon>Deinococcales</taxon>
        <taxon>Deinococcaceae</taxon>
        <taxon>Deinococcus</taxon>
    </lineage>
</organism>
<feature type="compositionally biased region" description="Pro residues" evidence="2">
    <location>
        <begin position="10"/>
        <end position="20"/>
    </location>
</feature>
<accession>F0RM94</accession>
<evidence type="ECO:0000313" key="4">
    <source>
        <dbReference type="Proteomes" id="UP000007718"/>
    </source>
</evidence>
<dbReference type="PANTHER" id="PTHR38432:SF1">
    <property type="entry name" value="TELA-LIKE PROTEIN SAOUHSC_01408"/>
    <property type="match status" value="1"/>
</dbReference>
<evidence type="ECO:0000256" key="2">
    <source>
        <dbReference type="SAM" id="MobiDB-lite"/>
    </source>
</evidence>
<feature type="region of interest" description="Disordered" evidence="2">
    <location>
        <begin position="54"/>
        <end position="104"/>
    </location>
</feature>
<protein>
    <submittedName>
        <fullName evidence="3">Toxic anion resistance family protein</fullName>
    </submittedName>
</protein>
<dbReference type="EMBL" id="CP002536">
    <property type="protein sequence ID" value="ADY27031.1"/>
    <property type="molecule type" value="Genomic_DNA"/>
</dbReference>
<evidence type="ECO:0000313" key="3">
    <source>
        <dbReference type="EMBL" id="ADY27031.1"/>
    </source>
</evidence>
<dbReference type="Proteomes" id="UP000007718">
    <property type="component" value="Chromosome"/>
</dbReference>
<proteinExistence type="inferred from homology"/>
<dbReference type="AlphaFoldDB" id="F0RM94"/>
<dbReference type="Pfam" id="PF05816">
    <property type="entry name" value="TelA"/>
    <property type="match status" value="1"/>
</dbReference>
<gene>
    <name evidence="3" type="ordered locus">Deipr_1899</name>
</gene>
<dbReference type="HOGENOM" id="CLU_036971_0_0_0"/>
<sequence>MTDHDLQLVPPEPLEAPRPVPVIRQEQGDEMVRLGDSEKADLQRRAEEFVTGLLSGDSQSPNFTGGTRSLHNLGQEEIRRASSVSSRLLDRPMASQKGLQEGEGGKVASGLLDLRRTIESLDPSRESGFSAKKLLGIIPFGRKAENYFQRYQSSQAHLNAILNTLYRGQDELRKDNASIEQEKVGLWELMHKLRGYIQLSRAIDENLTARLPELQARDPEMARVVQEELLFAVRQRTTDLLTQLAVSVQGYMALDLVRRNNLELIKGVDRATTTTVSALRTAVIVSQALSSQKLVLDQITALNSTTTGMIEATSAMLRQQGAQIQQQASSATIDVNRLQAAFDNIYAALDDVSTYRLQALDSFAQTTAALQQQVDSANTYLNRERRVLDSDLTRQLTDSPDELKLKL</sequence>
<keyword evidence="4" id="KW-1185">Reference proteome</keyword>
<name>F0RM94_DEIPM</name>
<comment type="similarity">
    <text evidence="1">Belongs to the TelA family.</text>
</comment>
<dbReference type="STRING" id="693977.Deipr_1899"/>
<reference evidence="4" key="1">
    <citation type="submission" date="2011-02" db="EMBL/GenBank/DDBJ databases">
        <title>The complete sequence of chromosome of Deinococcus proteolyticus DSM 20540.</title>
        <authorList>
            <consortium name="US DOE Joint Genome Institute (JGI-PGF)"/>
            <person name="Lucas S."/>
            <person name="Copeland A."/>
            <person name="Lapidus A."/>
            <person name="Bruce D."/>
            <person name="Goodwin L."/>
            <person name="Pitluck S."/>
            <person name="Kyrpides N."/>
            <person name="Mavromatis K."/>
            <person name="Pagani I."/>
            <person name="Ivanova N."/>
            <person name="Ovchinnikova G."/>
            <person name="Zeytun A."/>
            <person name="Detter J.C."/>
            <person name="Han C."/>
            <person name="Land M."/>
            <person name="Hauser L."/>
            <person name="Markowitz V."/>
            <person name="Cheng J.-F."/>
            <person name="Hugenholtz P."/>
            <person name="Woyke T."/>
            <person name="Wu D."/>
            <person name="Pukall R."/>
            <person name="Steenblock K."/>
            <person name="Brambilla E."/>
            <person name="Klenk H.-P."/>
            <person name="Eisen J.A."/>
        </authorList>
    </citation>
    <scope>NUCLEOTIDE SEQUENCE [LARGE SCALE GENOMIC DNA]</scope>
    <source>
        <strain evidence="4">ATCC 35074 / DSM 20540 / JCM 6276 / NBRC 101906 / NCIMB 13154 / VKM Ac-1939 / CCM 2703 / MRP</strain>
    </source>
</reference>
<reference evidence="3 4" key="2">
    <citation type="journal article" date="2012" name="Stand. Genomic Sci.">
        <title>Complete genome sequence of the orange-red pigmented, radioresistant Deinococcus proteolyticus type strain (MRP(T)).</title>
        <authorList>
            <person name="Copeland A."/>
            <person name="Zeytun A."/>
            <person name="Yassawong M."/>
            <person name="Nolan M."/>
            <person name="Lucas S."/>
            <person name="Hammon N."/>
            <person name="Deshpande S."/>
            <person name="Cheng J.F."/>
            <person name="Han C."/>
            <person name="Tapia R."/>
            <person name="Goodwin L.A."/>
            <person name="Pitluck S."/>
            <person name="Mavromatis K."/>
            <person name="Liolios K."/>
            <person name="Pagani I."/>
            <person name="Ivanova N."/>
            <person name="Mikhailova N."/>
            <person name="Pati A."/>
            <person name="Chen A."/>
            <person name="Palaniappan K."/>
            <person name="Land M."/>
            <person name="Hauser L."/>
            <person name="Jeffries C.D."/>
            <person name="Brambilla E.M."/>
            <person name="Rohde M."/>
            <person name="Sikorski J."/>
            <person name="Pukall R."/>
            <person name="Goker M."/>
            <person name="Detter J.C."/>
            <person name="Woyke T."/>
            <person name="Bristow J."/>
            <person name="Eisen J.A."/>
            <person name="Markowitz V."/>
            <person name="Hugenholtz P."/>
            <person name="Kyrpides N.C."/>
            <person name="Klenk H.P."/>
            <person name="Lapidus A."/>
        </authorList>
    </citation>
    <scope>NUCLEOTIDE SEQUENCE [LARGE SCALE GENOMIC DNA]</scope>
    <source>
        <strain evidence="4">ATCC 35074 / DSM 20540 / JCM 6276 / NBRC 101906 / NCIMB 13154 / VKM Ac-1939 / CCM 2703 / MRP</strain>
    </source>
</reference>
<dbReference type="eggNOG" id="COG3853">
    <property type="taxonomic scope" value="Bacteria"/>
</dbReference>
<dbReference type="KEGG" id="dpt:Deipr_1899"/>
<dbReference type="PANTHER" id="PTHR38432">
    <property type="entry name" value="TELA-LIKE PROTEIN SAOUHSC_01408"/>
    <property type="match status" value="1"/>
</dbReference>
<dbReference type="OrthoDB" id="1654346at2"/>
<evidence type="ECO:0000256" key="1">
    <source>
        <dbReference type="ARBA" id="ARBA00005541"/>
    </source>
</evidence>
<feature type="region of interest" description="Disordered" evidence="2">
    <location>
        <begin position="1"/>
        <end position="24"/>
    </location>
</feature>
<dbReference type="InterPro" id="IPR008863">
    <property type="entry name" value="Toxic_anion-R_TelA"/>
</dbReference>
<feature type="compositionally biased region" description="Polar residues" evidence="2">
    <location>
        <begin position="56"/>
        <end position="72"/>
    </location>
</feature>